<name>A0A6J4JTS1_9PROT</name>
<sequence length="162" mass="16325">MEERMIGPAAGLWGSFGIGVLSGLRTMSGVAALSWAASLGRLRTGWIPSSPGTRQLATMAAFAEMAGDKMPFAPDRRILPSFAVRLGLGALGGAALAGRGVSQTEGAVTGLLGAVAGTLIGRAARGGRTRSGHDWARALTEDALAAGLALALIRSAARSARA</sequence>
<proteinExistence type="predicted"/>
<dbReference type="AlphaFoldDB" id="A0A6J4JTS1"/>
<dbReference type="EMBL" id="CADCTD010000182">
    <property type="protein sequence ID" value="CAA9287230.1"/>
    <property type="molecule type" value="Genomic_DNA"/>
</dbReference>
<organism evidence="1">
    <name type="scientific">uncultured Craurococcus sp</name>
    <dbReference type="NCBI Taxonomy" id="1135998"/>
    <lineage>
        <taxon>Bacteria</taxon>
        <taxon>Pseudomonadati</taxon>
        <taxon>Pseudomonadota</taxon>
        <taxon>Alphaproteobacteria</taxon>
        <taxon>Acetobacterales</taxon>
        <taxon>Acetobacteraceae</taxon>
        <taxon>Craurococcus</taxon>
        <taxon>environmental samples</taxon>
    </lineage>
</organism>
<gene>
    <name evidence="1" type="ORF">AVDCRST_MAG27-4354</name>
</gene>
<reference evidence="1" key="1">
    <citation type="submission" date="2020-02" db="EMBL/GenBank/DDBJ databases">
        <authorList>
            <person name="Meier V. D."/>
        </authorList>
    </citation>
    <scope>NUCLEOTIDE SEQUENCE</scope>
    <source>
        <strain evidence="1">AVDCRST_MAG27</strain>
    </source>
</reference>
<accession>A0A6J4JTS1</accession>
<evidence type="ECO:0000313" key="1">
    <source>
        <dbReference type="EMBL" id="CAA9287230.1"/>
    </source>
</evidence>
<protein>
    <submittedName>
        <fullName evidence="1">COG3918: Predicted membrane protein</fullName>
    </submittedName>
</protein>